<dbReference type="Gene3D" id="3.40.50.360">
    <property type="match status" value="1"/>
</dbReference>
<dbReference type="GO" id="GO:0004729">
    <property type="term" value="F:oxygen-dependent protoporphyrinogen oxidase activity"/>
    <property type="evidence" value="ECO:0007669"/>
    <property type="project" value="UniProtKB-EC"/>
</dbReference>
<dbReference type="PROSITE" id="PS50902">
    <property type="entry name" value="FLAVODOXIN_LIKE"/>
    <property type="match status" value="1"/>
</dbReference>
<dbReference type="InterPro" id="IPR026816">
    <property type="entry name" value="Flavodoxin_dom"/>
</dbReference>
<gene>
    <name evidence="3" type="primary">PPOX</name>
</gene>
<feature type="transmembrane region" description="Helical" evidence="1">
    <location>
        <begin position="216"/>
        <end position="246"/>
    </location>
</feature>
<dbReference type="GO" id="GO:0010181">
    <property type="term" value="F:FMN binding"/>
    <property type="evidence" value="ECO:0007669"/>
    <property type="project" value="InterPro"/>
</dbReference>
<evidence type="ECO:0000313" key="3">
    <source>
        <dbReference type="EMBL" id="AEM25300.1"/>
    </source>
</evidence>
<dbReference type="PANTHER" id="PTHR38030">
    <property type="entry name" value="PROTOPORPHYRINOGEN IX DEHYDROGENASE [MENAQUINONE]"/>
    <property type="match status" value="1"/>
</dbReference>
<dbReference type="GO" id="GO:0070819">
    <property type="term" value="F:menaquinone-dependent protoporphyrinogen oxidase activity"/>
    <property type="evidence" value="ECO:0007669"/>
    <property type="project" value="TreeGrafter"/>
</dbReference>
<dbReference type="InterPro" id="IPR052200">
    <property type="entry name" value="Protoporphyrinogen_IX_DH"/>
</dbReference>
<dbReference type="SUPFAM" id="SSF52218">
    <property type="entry name" value="Flavoproteins"/>
    <property type="match status" value="1"/>
</dbReference>
<proteinExistence type="predicted"/>
<feature type="domain" description="Flavodoxin-like" evidence="2">
    <location>
        <begin position="3"/>
        <end position="183"/>
    </location>
</feature>
<dbReference type="InterPro" id="IPR029039">
    <property type="entry name" value="Flavoprotein-like_sf"/>
</dbReference>
<dbReference type="InterPro" id="IPR008254">
    <property type="entry name" value="Flavodoxin/NO_synth"/>
</dbReference>
<keyword evidence="3" id="KW-0560">Oxidoreductase</keyword>
<organism evidence="3">
    <name type="scientific">Strigomonas galati</name>
    <dbReference type="NCBI Taxonomy" id="1003336"/>
    <lineage>
        <taxon>Eukaryota</taxon>
        <taxon>Discoba</taxon>
        <taxon>Euglenozoa</taxon>
        <taxon>Kinetoplastea</taxon>
        <taxon>Metakinetoplastina</taxon>
        <taxon>Trypanosomatida</taxon>
        <taxon>Trypanosomatidae</taxon>
        <taxon>Strigomonadinae</taxon>
        <taxon>Strigomonas</taxon>
    </lineage>
</organism>
<dbReference type="EMBL" id="JF756642">
    <property type="protein sequence ID" value="AEM25300.1"/>
    <property type="molecule type" value="Genomic_DNA"/>
</dbReference>
<dbReference type="Pfam" id="PF12724">
    <property type="entry name" value="Flavodoxin_5"/>
    <property type="match status" value="1"/>
</dbReference>
<keyword evidence="1" id="KW-0812">Transmembrane</keyword>
<evidence type="ECO:0000256" key="1">
    <source>
        <dbReference type="SAM" id="Phobius"/>
    </source>
</evidence>
<dbReference type="InterPro" id="IPR001226">
    <property type="entry name" value="Flavodoxin_CS"/>
</dbReference>
<dbReference type="PROSITE" id="PS00201">
    <property type="entry name" value="FLAVODOXIN"/>
    <property type="match status" value="1"/>
</dbReference>
<dbReference type="GO" id="GO:0009055">
    <property type="term" value="F:electron transfer activity"/>
    <property type="evidence" value="ECO:0007669"/>
    <property type="project" value="InterPro"/>
</dbReference>
<accession>G1C9P7</accession>
<keyword evidence="1" id="KW-0472">Membrane</keyword>
<reference evidence="3" key="1">
    <citation type="journal article" date="2011" name="PLoS ONE">
        <title>Identification and Phylogenetic Analysis of Heme Synthesis Genes in Trypanosomatids and Their Bacterial Endosymbionts.</title>
        <authorList>
            <person name="Alves J.M.P."/>
            <person name="Voegtly L.J."/>
            <person name="Matveyev A.V."/>
            <person name="Lara A.M."/>
            <person name="da Silva F.M."/>
            <person name="Serrano M.G."/>
            <person name="Buck G.A."/>
            <person name="Teixeira M.M.G."/>
            <person name="Camargo E.P."/>
        </authorList>
    </citation>
    <scope>NUCLEOTIDE SEQUENCE</scope>
    <source>
        <strain evidence="3">TCC219</strain>
    </source>
</reference>
<sequence>MKYLLLYSTIHGHTKLIAEAIVEEIGTKDTNAECTVQDIKEFMTHNTLTSEGVAAMKHYDKVILGATVRYNQFAKEVHQFVRQYYPYLNSIPSAFYVVDVVACTQHRNTPETNPHTRRFLRASPWKPTKVAVFAGALHCSEYTFMERTFVRCIMKLAGEKTDPKTDKVYTDWDSVKAFAQKMAVAKEDDIPAAQEKFDKVAQVVAVQERRRRLYNIFAVSVMTGLAATAVGAIVAISNILTITYLLEYD</sequence>
<dbReference type="NCBIfam" id="NF008316">
    <property type="entry name" value="PRK11104.1"/>
    <property type="match status" value="1"/>
</dbReference>
<dbReference type="PANTHER" id="PTHR38030:SF2">
    <property type="entry name" value="PROTOPORPHYRINOGEN IX DEHYDROGENASE [QUINONE]"/>
    <property type="match status" value="1"/>
</dbReference>
<dbReference type="GO" id="GO:0006783">
    <property type="term" value="P:heme biosynthetic process"/>
    <property type="evidence" value="ECO:0007669"/>
    <property type="project" value="TreeGrafter"/>
</dbReference>
<keyword evidence="1" id="KW-1133">Transmembrane helix</keyword>
<name>G1C9P7_9TRYP</name>
<dbReference type="EC" id="1.3.3.4" evidence="3"/>
<evidence type="ECO:0000259" key="2">
    <source>
        <dbReference type="PROSITE" id="PS50902"/>
    </source>
</evidence>
<dbReference type="AlphaFoldDB" id="G1C9P7"/>
<protein>
    <submittedName>
        <fullName evidence="3">Protoporphyrinogen oxidase</fullName>
        <ecNumber evidence="3">1.3.3.4</ecNumber>
    </submittedName>
</protein>